<sequence length="38" mass="4645">MTEERGRRVRQRKEKDTITNLMHGEPLNNARHRWFPAL</sequence>
<proteinExistence type="predicted"/>
<organism evidence="1">
    <name type="scientific">Arundo donax</name>
    <name type="common">Giant reed</name>
    <name type="synonym">Donax arundinaceus</name>
    <dbReference type="NCBI Taxonomy" id="35708"/>
    <lineage>
        <taxon>Eukaryota</taxon>
        <taxon>Viridiplantae</taxon>
        <taxon>Streptophyta</taxon>
        <taxon>Embryophyta</taxon>
        <taxon>Tracheophyta</taxon>
        <taxon>Spermatophyta</taxon>
        <taxon>Magnoliopsida</taxon>
        <taxon>Liliopsida</taxon>
        <taxon>Poales</taxon>
        <taxon>Poaceae</taxon>
        <taxon>PACMAD clade</taxon>
        <taxon>Arundinoideae</taxon>
        <taxon>Arundineae</taxon>
        <taxon>Arundo</taxon>
    </lineage>
</organism>
<dbReference type="AlphaFoldDB" id="A0A0A9BJ66"/>
<protein>
    <submittedName>
        <fullName evidence="1">Uncharacterized protein</fullName>
    </submittedName>
</protein>
<reference evidence="1" key="1">
    <citation type="submission" date="2014-09" db="EMBL/GenBank/DDBJ databases">
        <authorList>
            <person name="Magalhaes I.L.F."/>
            <person name="Oliveira U."/>
            <person name="Santos F.R."/>
            <person name="Vidigal T.H.D.A."/>
            <person name="Brescovit A.D."/>
            <person name="Santos A.J."/>
        </authorList>
    </citation>
    <scope>NUCLEOTIDE SEQUENCE</scope>
    <source>
        <tissue evidence="1">Shoot tissue taken approximately 20 cm above the soil surface</tissue>
    </source>
</reference>
<accession>A0A0A9BJ66</accession>
<evidence type="ECO:0000313" key="1">
    <source>
        <dbReference type="EMBL" id="JAD62163.1"/>
    </source>
</evidence>
<name>A0A0A9BJ66_ARUDO</name>
<dbReference type="EMBL" id="GBRH01235732">
    <property type="protein sequence ID" value="JAD62163.1"/>
    <property type="molecule type" value="Transcribed_RNA"/>
</dbReference>
<reference evidence="1" key="2">
    <citation type="journal article" date="2015" name="Data Brief">
        <title>Shoot transcriptome of the giant reed, Arundo donax.</title>
        <authorList>
            <person name="Barrero R.A."/>
            <person name="Guerrero F.D."/>
            <person name="Moolhuijzen P."/>
            <person name="Goolsby J.A."/>
            <person name="Tidwell J."/>
            <person name="Bellgard S.E."/>
            <person name="Bellgard M.I."/>
        </authorList>
    </citation>
    <scope>NUCLEOTIDE SEQUENCE</scope>
    <source>
        <tissue evidence="1">Shoot tissue taken approximately 20 cm above the soil surface</tissue>
    </source>
</reference>